<dbReference type="InterPro" id="IPR013762">
    <property type="entry name" value="Integrase-like_cat_sf"/>
</dbReference>
<organism evidence="8 9">
    <name type="scientific">Hyphomicrobium sulfonivorans</name>
    <dbReference type="NCBI Taxonomy" id="121290"/>
    <lineage>
        <taxon>Bacteria</taxon>
        <taxon>Pseudomonadati</taxon>
        <taxon>Pseudomonadota</taxon>
        <taxon>Alphaproteobacteria</taxon>
        <taxon>Hyphomicrobiales</taxon>
        <taxon>Hyphomicrobiaceae</taxon>
        <taxon>Hyphomicrobium</taxon>
    </lineage>
</organism>
<dbReference type="Gene3D" id="1.10.150.130">
    <property type="match status" value="1"/>
</dbReference>
<evidence type="ECO:0008006" key="10">
    <source>
        <dbReference type="Google" id="ProtNLM"/>
    </source>
</evidence>
<proteinExistence type="inferred from homology"/>
<dbReference type="InterPro" id="IPR050808">
    <property type="entry name" value="Phage_Integrase"/>
</dbReference>
<keyword evidence="9" id="KW-1185">Reference proteome</keyword>
<dbReference type="STRING" id="121290.APY04_0152"/>
<accession>A0A125NWA4</accession>
<dbReference type="PROSITE" id="PS51900">
    <property type="entry name" value="CB"/>
    <property type="match status" value="1"/>
</dbReference>
<dbReference type="InterPro" id="IPR011010">
    <property type="entry name" value="DNA_brk_join_enz"/>
</dbReference>
<dbReference type="EMBL" id="LMTR01000012">
    <property type="protein sequence ID" value="KWT72358.1"/>
    <property type="molecule type" value="Genomic_DNA"/>
</dbReference>
<dbReference type="GO" id="GO:0015074">
    <property type="term" value="P:DNA integration"/>
    <property type="evidence" value="ECO:0007669"/>
    <property type="project" value="UniProtKB-KW"/>
</dbReference>
<keyword evidence="3 5" id="KW-0238">DNA-binding</keyword>
<dbReference type="SUPFAM" id="SSF56349">
    <property type="entry name" value="DNA breaking-rejoining enzymes"/>
    <property type="match status" value="1"/>
</dbReference>
<evidence type="ECO:0000256" key="1">
    <source>
        <dbReference type="ARBA" id="ARBA00008857"/>
    </source>
</evidence>
<evidence type="ECO:0000313" key="8">
    <source>
        <dbReference type="EMBL" id="KWT72358.1"/>
    </source>
</evidence>
<dbReference type="PROSITE" id="PS51898">
    <property type="entry name" value="TYR_RECOMBINASE"/>
    <property type="match status" value="1"/>
</dbReference>
<dbReference type="InterPro" id="IPR002104">
    <property type="entry name" value="Integrase_catalytic"/>
</dbReference>
<evidence type="ECO:0000259" key="6">
    <source>
        <dbReference type="PROSITE" id="PS51898"/>
    </source>
</evidence>
<comment type="similarity">
    <text evidence="1">Belongs to the 'phage' integrase family.</text>
</comment>
<dbReference type="InterPro" id="IPR044068">
    <property type="entry name" value="CB"/>
</dbReference>
<evidence type="ECO:0000256" key="2">
    <source>
        <dbReference type="ARBA" id="ARBA00022908"/>
    </source>
</evidence>
<sequence>MRGLELHANAGGKSWKLYYRNPSCGTRRRPKLPGGDFPNMPIEVARKLAKEWLQEIARGNDPSAERTAYRGTPTVSEACDAWLTFCATRDKPRTYTEKARRVRLYIKPQLGKLKVCDVRLADVDRCLEHARQVRSVPAKTKNGKPTKLRMGGATTARHVRSDLSGLFRWCEHDDNRWRERNSNPVRDAKRFSKPKRRRHMREDEAPAVARALDAMAVQWPERVAALWIILLAGTRVTELVTAKRAWLEGNTIVRPDHKTDQDGDPRVIVLPDQAVAILAKLNDDGSGFLFGRDLGEDEPRARYKIRTVWALAREKAGCPDLRVQDFRRTFASAAKSAGRDLDQVGELFGHRERETVQSYAFLFDEAATRVAQDTADQLEKRMRGEKEQQE</sequence>
<dbReference type="InterPro" id="IPR038488">
    <property type="entry name" value="Integrase_DNA-bd_sf"/>
</dbReference>
<evidence type="ECO:0000256" key="4">
    <source>
        <dbReference type="ARBA" id="ARBA00023172"/>
    </source>
</evidence>
<dbReference type="PANTHER" id="PTHR30629">
    <property type="entry name" value="PROPHAGE INTEGRASE"/>
    <property type="match status" value="1"/>
</dbReference>
<dbReference type="Proteomes" id="UP000059074">
    <property type="component" value="Unassembled WGS sequence"/>
</dbReference>
<gene>
    <name evidence="8" type="ORF">APY04_0152</name>
</gene>
<dbReference type="PATRIC" id="fig|121290.4.peg.1529"/>
<evidence type="ECO:0000259" key="7">
    <source>
        <dbReference type="PROSITE" id="PS51900"/>
    </source>
</evidence>
<keyword evidence="4" id="KW-0233">DNA recombination</keyword>
<dbReference type="PANTHER" id="PTHR30629:SF2">
    <property type="entry name" value="PROPHAGE INTEGRASE INTS-RELATED"/>
    <property type="match status" value="1"/>
</dbReference>
<feature type="domain" description="Tyr recombinase" evidence="6">
    <location>
        <begin position="195"/>
        <end position="372"/>
    </location>
</feature>
<dbReference type="GO" id="GO:0003677">
    <property type="term" value="F:DNA binding"/>
    <property type="evidence" value="ECO:0007669"/>
    <property type="project" value="UniProtKB-UniRule"/>
</dbReference>
<feature type="domain" description="Core-binding (CB)" evidence="7">
    <location>
        <begin position="73"/>
        <end position="171"/>
    </location>
</feature>
<dbReference type="Pfam" id="PF13356">
    <property type="entry name" value="Arm-DNA-bind_3"/>
    <property type="match status" value="1"/>
</dbReference>
<protein>
    <recommendedName>
        <fullName evidence="10">Integrase</fullName>
    </recommendedName>
</protein>
<dbReference type="InterPro" id="IPR025166">
    <property type="entry name" value="Integrase_DNA_bind_dom"/>
</dbReference>
<dbReference type="GO" id="GO:0006310">
    <property type="term" value="P:DNA recombination"/>
    <property type="evidence" value="ECO:0007669"/>
    <property type="project" value="UniProtKB-KW"/>
</dbReference>
<dbReference type="AlphaFoldDB" id="A0A125NWA4"/>
<dbReference type="Pfam" id="PF00589">
    <property type="entry name" value="Phage_integrase"/>
    <property type="match status" value="1"/>
</dbReference>
<dbReference type="Gene3D" id="3.30.160.390">
    <property type="entry name" value="Integrase, DNA-binding domain"/>
    <property type="match status" value="1"/>
</dbReference>
<keyword evidence="2" id="KW-0229">DNA integration</keyword>
<comment type="caution">
    <text evidence="8">The sequence shown here is derived from an EMBL/GenBank/DDBJ whole genome shotgun (WGS) entry which is preliminary data.</text>
</comment>
<name>A0A125NWA4_HYPSL</name>
<reference evidence="8 9" key="1">
    <citation type="submission" date="2015-10" db="EMBL/GenBank/DDBJ databases">
        <title>Transcriptomic analysis of a linuron degrading triple-species bacterial consortium.</title>
        <authorList>
            <person name="Albers P."/>
        </authorList>
    </citation>
    <scope>NUCLEOTIDE SEQUENCE [LARGE SCALE GENOMIC DNA]</scope>
    <source>
        <strain evidence="8 9">WDL6</strain>
    </source>
</reference>
<dbReference type="Gene3D" id="1.10.443.10">
    <property type="entry name" value="Intergrase catalytic core"/>
    <property type="match status" value="1"/>
</dbReference>
<evidence type="ECO:0000313" key="9">
    <source>
        <dbReference type="Proteomes" id="UP000059074"/>
    </source>
</evidence>
<evidence type="ECO:0000256" key="3">
    <source>
        <dbReference type="ARBA" id="ARBA00023125"/>
    </source>
</evidence>
<evidence type="ECO:0000256" key="5">
    <source>
        <dbReference type="PROSITE-ProRule" id="PRU01248"/>
    </source>
</evidence>
<dbReference type="InterPro" id="IPR010998">
    <property type="entry name" value="Integrase_recombinase_N"/>
</dbReference>